<evidence type="ECO:0008006" key="3">
    <source>
        <dbReference type="Google" id="ProtNLM"/>
    </source>
</evidence>
<reference evidence="1 2" key="1">
    <citation type="journal article" date="2014" name="Int. J. Syst. Evol. Microbiol.">
        <title>Sneathiella chungangensis sp. nov., isolated from a marine sand, and emended description of the genus Sneathiella.</title>
        <authorList>
            <person name="Siamphan C."/>
            <person name="Kim H."/>
            <person name="Lee J.S."/>
            <person name="Kim W."/>
        </authorList>
    </citation>
    <scope>NUCLEOTIDE SEQUENCE [LARGE SCALE GENOMIC DNA]</scope>
    <source>
        <strain evidence="1 2">KCTC 32476</strain>
    </source>
</reference>
<name>A0A845MF73_9PROT</name>
<dbReference type="RefSeq" id="WP_161339086.1">
    <property type="nucleotide sequence ID" value="NZ_JBHSDG010000004.1"/>
</dbReference>
<keyword evidence="2" id="KW-1185">Reference proteome</keyword>
<dbReference type="Proteomes" id="UP000445696">
    <property type="component" value="Unassembled WGS sequence"/>
</dbReference>
<comment type="caution">
    <text evidence="1">The sequence shown here is derived from an EMBL/GenBank/DDBJ whole genome shotgun (WGS) entry which is preliminary data.</text>
</comment>
<gene>
    <name evidence="1" type="ORF">GQF03_09805</name>
</gene>
<dbReference type="OrthoDB" id="8096613at2"/>
<dbReference type="EMBL" id="WTVA01000004">
    <property type="protein sequence ID" value="MZR22628.1"/>
    <property type="molecule type" value="Genomic_DNA"/>
</dbReference>
<protein>
    <recommendedName>
        <fullName evidence="3">DUF1127 domain-containing protein</fullName>
    </recommendedName>
</protein>
<dbReference type="AlphaFoldDB" id="A0A845MF73"/>
<organism evidence="1 2">
    <name type="scientific">Sneathiella chungangensis</name>
    <dbReference type="NCBI Taxonomy" id="1418234"/>
    <lineage>
        <taxon>Bacteria</taxon>
        <taxon>Pseudomonadati</taxon>
        <taxon>Pseudomonadota</taxon>
        <taxon>Alphaproteobacteria</taxon>
        <taxon>Sneathiellales</taxon>
        <taxon>Sneathiellaceae</taxon>
        <taxon>Sneathiella</taxon>
    </lineage>
</organism>
<evidence type="ECO:0000313" key="2">
    <source>
        <dbReference type="Proteomes" id="UP000445696"/>
    </source>
</evidence>
<sequence>MATNLYTNGGKLHFAPTKGQFGTTGFIGSVAATVMKWQERASLRHHLADLDKVYLTDMGLTVAQVQNETEKTFWQS</sequence>
<accession>A0A845MF73</accession>
<evidence type="ECO:0000313" key="1">
    <source>
        <dbReference type="EMBL" id="MZR22628.1"/>
    </source>
</evidence>
<proteinExistence type="predicted"/>